<proteinExistence type="inferred from homology"/>
<dbReference type="InterPro" id="IPR051907">
    <property type="entry name" value="DoxX-like_oxidoreductase"/>
</dbReference>
<dbReference type="PANTHER" id="PTHR33452:SF1">
    <property type="entry name" value="INNER MEMBRANE PROTEIN YPHA-RELATED"/>
    <property type="match status" value="1"/>
</dbReference>
<comment type="subcellular location">
    <subcellularLocation>
        <location evidence="1">Cell membrane</location>
        <topology evidence="1">Multi-pass membrane protein</topology>
    </subcellularLocation>
</comment>
<dbReference type="RefSeq" id="WP_111593225.1">
    <property type="nucleotide sequence ID" value="NZ_QLMA01000005.1"/>
</dbReference>
<evidence type="ECO:0000256" key="2">
    <source>
        <dbReference type="ARBA" id="ARBA00006679"/>
    </source>
</evidence>
<dbReference type="EMBL" id="QLMA01000005">
    <property type="protein sequence ID" value="RAJ80219.1"/>
    <property type="molecule type" value="Genomic_DNA"/>
</dbReference>
<keyword evidence="4 7" id="KW-0812">Transmembrane</keyword>
<sequence>MRSNNQPIGYSYLLIRLIPGLVFLSEGIQKFLLPGDMGPGRFEKIGFPQPVFWAYFTASFEIICGLLLIIGLLGRLATIPLLIVMVVAFITTKVPIFDQKGFWAFAHEYRTDFAMTVLLIFLLINGPGKPSIDSRIARMKRKRTFGRLR</sequence>
<accession>A0A327VWA0</accession>
<evidence type="ECO:0000256" key="4">
    <source>
        <dbReference type="ARBA" id="ARBA00022692"/>
    </source>
</evidence>
<dbReference type="Proteomes" id="UP000249819">
    <property type="component" value="Unassembled WGS sequence"/>
</dbReference>
<feature type="transmembrane region" description="Helical" evidence="7">
    <location>
        <begin position="79"/>
        <end position="97"/>
    </location>
</feature>
<feature type="transmembrane region" description="Helical" evidence="7">
    <location>
        <begin position="52"/>
        <end position="72"/>
    </location>
</feature>
<dbReference type="Pfam" id="PF07681">
    <property type="entry name" value="DoxX"/>
    <property type="match status" value="1"/>
</dbReference>
<keyword evidence="5 7" id="KW-1133">Transmembrane helix</keyword>
<evidence type="ECO:0000256" key="6">
    <source>
        <dbReference type="ARBA" id="ARBA00023136"/>
    </source>
</evidence>
<dbReference type="InterPro" id="IPR032808">
    <property type="entry name" value="DoxX"/>
</dbReference>
<comment type="similarity">
    <text evidence="2">Belongs to the DoxX family.</text>
</comment>
<dbReference type="AlphaFoldDB" id="A0A327VWA0"/>
<organism evidence="8 9">
    <name type="scientific">Chitinophaga dinghuensis</name>
    <dbReference type="NCBI Taxonomy" id="1539050"/>
    <lineage>
        <taxon>Bacteria</taxon>
        <taxon>Pseudomonadati</taxon>
        <taxon>Bacteroidota</taxon>
        <taxon>Chitinophagia</taxon>
        <taxon>Chitinophagales</taxon>
        <taxon>Chitinophagaceae</taxon>
        <taxon>Chitinophaga</taxon>
    </lineage>
</organism>
<evidence type="ECO:0000256" key="5">
    <source>
        <dbReference type="ARBA" id="ARBA00022989"/>
    </source>
</evidence>
<keyword evidence="3" id="KW-1003">Cell membrane</keyword>
<comment type="caution">
    <text evidence="8">The sequence shown here is derived from an EMBL/GenBank/DDBJ whole genome shotgun (WGS) entry which is preliminary data.</text>
</comment>
<protein>
    <submittedName>
        <fullName evidence="8">Putative membrane protein YphA (DoxX/SURF4 family)</fullName>
    </submittedName>
</protein>
<keyword evidence="6 7" id="KW-0472">Membrane</keyword>
<evidence type="ECO:0000313" key="9">
    <source>
        <dbReference type="Proteomes" id="UP000249819"/>
    </source>
</evidence>
<keyword evidence="9" id="KW-1185">Reference proteome</keyword>
<evidence type="ECO:0000313" key="8">
    <source>
        <dbReference type="EMBL" id="RAJ80219.1"/>
    </source>
</evidence>
<evidence type="ECO:0000256" key="3">
    <source>
        <dbReference type="ARBA" id="ARBA00022475"/>
    </source>
</evidence>
<evidence type="ECO:0000256" key="1">
    <source>
        <dbReference type="ARBA" id="ARBA00004651"/>
    </source>
</evidence>
<name>A0A327VWA0_9BACT</name>
<feature type="transmembrane region" description="Helical" evidence="7">
    <location>
        <begin position="113"/>
        <end position="132"/>
    </location>
</feature>
<dbReference type="PANTHER" id="PTHR33452">
    <property type="entry name" value="OXIDOREDUCTASE CATD-RELATED"/>
    <property type="match status" value="1"/>
</dbReference>
<dbReference type="GO" id="GO:0005886">
    <property type="term" value="C:plasma membrane"/>
    <property type="evidence" value="ECO:0007669"/>
    <property type="project" value="UniProtKB-SubCell"/>
</dbReference>
<feature type="transmembrane region" description="Helical" evidence="7">
    <location>
        <begin position="12"/>
        <end position="32"/>
    </location>
</feature>
<reference evidence="8 9" key="1">
    <citation type="submission" date="2018-06" db="EMBL/GenBank/DDBJ databases">
        <title>Genomic Encyclopedia of Archaeal and Bacterial Type Strains, Phase II (KMG-II): from individual species to whole genera.</title>
        <authorList>
            <person name="Goeker M."/>
        </authorList>
    </citation>
    <scope>NUCLEOTIDE SEQUENCE [LARGE SCALE GENOMIC DNA]</scope>
    <source>
        <strain evidence="8 9">DSM 29821</strain>
    </source>
</reference>
<dbReference type="OrthoDB" id="9813193at2"/>
<gene>
    <name evidence="8" type="ORF">CLV59_105327</name>
</gene>
<evidence type="ECO:0000256" key="7">
    <source>
        <dbReference type="SAM" id="Phobius"/>
    </source>
</evidence>